<dbReference type="NCBIfam" id="TIGR02273">
    <property type="entry name" value="16S_RimM"/>
    <property type="match status" value="1"/>
</dbReference>
<evidence type="ECO:0000313" key="9">
    <source>
        <dbReference type="Proteomes" id="UP000069632"/>
    </source>
</evidence>
<dbReference type="PANTHER" id="PTHR33692">
    <property type="entry name" value="RIBOSOME MATURATION FACTOR RIMM"/>
    <property type="match status" value="1"/>
</dbReference>
<comment type="subcellular location">
    <subcellularLocation>
        <location evidence="5">Cytoplasm</location>
    </subcellularLocation>
</comment>
<dbReference type="SUPFAM" id="SSF50346">
    <property type="entry name" value="PRC-barrel domain"/>
    <property type="match status" value="1"/>
</dbReference>
<organism evidence="8 9">
    <name type="scientific">Campylobacter geochelonis</name>
    <dbReference type="NCBI Taxonomy" id="1780362"/>
    <lineage>
        <taxon>Bacteria</taxon>
        <taxon>Pseudomonadati</taxon>
        <taxon>Campylobacterota</taxon>
        <taxon>Epsilonproteobacteria</taxon>
        <taxon>Campylobacterales</taxon>
        <taxon>Campylobacteraceae</taxon>
        <taxon>Campylobacter</taxon>
    </lineage>
</organism>
<dbReference type="InterPro" id="IPR036976">
    <property type="entry name" value="RimM_N_sf"/>
</dbReference>
<dbReference type="InterPro" id="IPR011033">
    <property type="entry name" value="PRC_barrel-like_sf"/>
</dbReference>
<keyword evidence="9" id="KW-1185">Reference proteome</keyword>
<protein>
    <recommendedName>
        <fullName evidence="5">Ribosome maturation factor RimM</fullName>
    </recommendedName>
</protein>
<gene>
    <name evidence="5 8" type="primary">rimM</name>
    <name evidence="8" type="ORF">ERS672216_00656</name>
</gene>
<dbReference type="InterPro" id="IPR011961">
    <property type="entry name" value="RimM"/>
</dbReference>
<dbReference type="InterPro" id="IPR056792">
    <property type="entry name" value="PRC_RimM"/>
</dbReference>
<dbReference type="GO" id="GO:0005840">
    <property type="term" value="C:ribosome"/>
    <property type="evidence" value="ECO:0007669"/>
    <property type="project" value="InterPro"/>
</dbReference>
<accession>A0A128EJM4</accession>
<dbReference type="SUPFAM" id="SSF50447">
    <property type="entry name" value="Translation proteins"/>
    <property type="match status" value="1"/>
</dbReference>
<dbReference type="OrthoDB" id="9810331at2"/>
<proteinExistence type="inferred from homology"/>
<keyword evidence="2 5" id="KW-0690">Ribosome biogenesis</keyword>
<dbReference type="Gene3D" id="2.30.30.240">
    <property type="entry name" value="PRC-barrel domain"/>
    <property type="match status" value="1"/>
</dbReference>
<dbReference type="EMBL" id="FIZP01000002">
    <property type="protein sequence ID" value="CZE46987.1"/>
    <property type="molecule type" value="Genomic_DNA"/>
</dbReference>
<dbReference type="RefSeq" id="WP_075531881.1">
    <property type="nucleotide sequence ID" value="NZ_CP053844.1"/>
</dbReference>
<comment type="domain">
    <text evidence="5">The PRC barrel domain binds ribosomal protein uS19.</text>
</comment>
<evidence type="ECO:0000259" key="6">
    <source>
        <dbReference type="Pfam" id="PF01782"/>
    </source>
</evidence>
<keyword evidence="3 5" id="KW-0698">rRNA processing</keyword>
<dbReference type="Gene3D" id="2.40.30.60">
    <property type="entry name" value="RimM"/>
    <property type="match status" value="1"/>
</dbReference>
<name>A0A128EJM4_9BACT</name>
<dbReference type="GO" id="GO:0006364">
    <property type="term" value="P:rRNA processing"/>
    <property type="evidence" value="ECO:0007669"/>
    <property type="project" value="UniProtKB-UniRule"/>
</dbReference>
<dbReference type="Pfam" id="PF24986">
    <property type="entry name" value="PRC_RimM"/>
    <property type="match status" value="1"/>
</dbReference>
<reference evidence="8 9" key="1">
    <citation type="submission" date="2016-02" db="EMBL/GenBank/DDBJ databases">
        <authorList>
            <consortium name="Pathogen Informatics"/>
        </authorList>
    </citation>
    <scope>NUCLEOTIDE SEQUENCE [LARGE SCALE GENOMIC DNA]</scope>
    <source>
        <strain evidence="8 9">RC20</strain>
    </source>
</reference>
<comment type="similarity">
    <text evidence="5">Belongs to the RimM family.</text>
</comment>
<comment type="function">
    <text evidence="5">An accessory protein needed during the final step in the assembly of 30S ribosomal subunit, possibly for assembly of the head region. Essential for efficient processing of 16S rRNA. May be needed both before and after RbfA during the maturation of 16S rRNA. It has affinity for free ribosomal 30S subunits but not for 70S ribosomes.</text>
</comment>
<dbReference type="InterPro" id="IPR002676">
    <property type="entry name" value="RimM_N"/>
</dbReference>
<comment type="subunit">
    <text evidence="5">Binds ribosomal protein uS19.</text>
</comment>
<keyword evidence="1 5" id="KW-0963">Cytoplasm</keyword>
<evidence type="ECO:0000256" key="3">
    <source>
        <dbReference type="ARBA" id="ARBA00022552"/>
    </source>
</evidence>
<evidence type="ECO:0000256" key="1">
    <source>
        <dbReference type="ARBA" id="ARBA00022490"/>
    </source>
</evidence>
<keyword evidence="4 5" id="KW-0143">Chaperone</keyword>
<feature type="domain" description="RimM N-terminal" evidence="6">
    <location>
        <begin position="8"/>
        <end position="81"/>
    </location>
</feature>
<evidence type="ECO:0000313" key="8">
    <source>
        <dbReference type="EMBL" id="CZE46987.1"/>
    </source>
</evidence>
<dbReference type="GO" id="GO:0005737">
    <property type="term" value="C:cytoplasm"/>
    <property type="evidence" value="ECO:0007669"/>
    <property type="project" value="UniProtKB-SubCell"/>
</dbReference>
<dbReference type="HAMAP" id="MF_00014">
    <property type="entry name" value="Ribosome_mat_RimM"/>
    <property type="match status" value="1"/>
</dbReference>
<sequence length="176" mass="20032">MSDELLEVAILGKTVGLKGALKLHDKSDFPSQFKKGVSFFLKDGKTLKILSFNKSNSTAIFEGFEDINLASTLVNKVLYQSINETRKRCKLSKDEFFYFDIIGLEIWEDERLLGVVEDILEVGLSNLFEVKTNLSLVKDGFSETFFIPYIDSYIDKISLSEKKIYSKNAFLLLENS</sequence>
<dbReference type="Pfam" id="PF01782">
    <property type="entry name" value="RimM"/>
    <property type="match status" value="1"/>
</dbReference>
<evidence type="ECO:0000256" key="5">
    <source>
        <dbReference type="HAMAP-Rule" id="MF_00014"/>
    </source>
</evidence>
<evidence type="ECO:0000256" key="4">
    <source>
        <dbReference type="ARBA" id="ARBA00023186"/>
    </source>
</evidence>
<dbReference type="PANTHER" id="PTHR33692:SF1">
    <property type="entry name" value="RIBOSOME MATURATION FACTOR RIMM"/>
    <property type="match status" value="1"/>
</dbReference>
<dbReference type="AlphaFoldDB" id="A0A128EJM4"/>
<dbReference type="GO" id="GO:0043022">
    <property type="term" value="F:ribosome binding"/>
    <property type="evidence" value="ECO:0007669"/>
    <property type="project" value="InterPro"/>
</dbReference>
<evidence type="ECO:0000259" key="7">
    <source>
        <dbReference type="Pfam" id="PF24986"/>
    </source>
</evidence>
<feature type="domain" description="Ribosome maturation factor RimM PRC barrel" evidence="7">
    <location>
        <begin position="99"/>
        <end position="166"/>
    </location>
</feature>
<dbReference type="Proteomes" id="UP000069632">
    <property type="component" value="Unassembled WGS sequence"/>
</dbReference>
<dbReference type="InterPro" id="IPR009000">
    <property type="entry name" value="Transl_B-barrel_sf"/>
</dbReference>
<dbReference type="GO" id="GO:0042274">
    <property type="term" value="P:ribosomal small subunit biogenesis"/>
    <property type="evidence" value="ECO:0007669"/>
    <property type="project" value="UniProtKB-UniRule"/>
</dbReference>
<evidence type="ECO:0000256" key="2">
    <source>
        <dbReference type="ARBA" id="ARBA00022517"/>
    </source>
</evidence>